<evidence type="ECO:0000313" key="4">
    <source>
        <dbReference type="EMBL" id="KYN90017.1"/>
    </source>
</evidence>
<keyword evidence="7" id="KW-1185">Reference proteome</keyword>
<evidence type="ECO:0000313" key="5">
    <source>
        <dbReference type="Proteomes" id="UP000075346"/>
    </source>
</evidence>
<dbReference type="RefSeq" id="WP_061895350.1">
    <property type="nucleotide sequence ID" value="NZ_CAXYEW010000023.1"/>
</dbReference>
<dbReference type="Proteomes" id="UP000075349">
    <property type="component" value="Unassembled WGS sequence"/>
</dbReference>
<comment type="caution">
    <text evidence="2">The sequence shown here is derived from an EMBL/GenBank/DDBJ whole genome shotgun (WGS) entry which is preliminary data.</text>
</comment>
<accession>A0A151L1M5</accession>
<evidence type="ECO:0000313" key="2">
    <source>
        <dbReference type="EMBL" id="KYN24410.1"/>
    </source>
</evidence>
<organism evidence="2 6">
    <name type="scientific">Vibrio cidicii</name>
    <dbReference type="NCBI Taxonomy" id="1763883"/>
    <lineage>
        <taxon>Bacteria</taxon>
        <taxon>Pseudomonadati</taxon>
        <taxon>Pseudomonadota</taxon>
        <taxon>Gammaproteobacteria</taxon>
        <taxon>Vibrionales</taxon>
        <taxon>Vibrionaceae</taxon>
        <taxon>Vibrio</taxon>
    </lineage>
</organism>
<evidence type="ECO:0000313" key="7">
    <source>
        <dbReference type="Proteomes" id="UP000075609"/>
    </source>
</evidence>
<sequence>MRYSVTFLLAICFAFPSSADDSARNPVAAKIKKQLQAKVNKQFNSYEGYCDLVIYLEHTDKYAIVKRVSGIGDQKVCTAGKTYLKIGSRYRYRQAESMLVIHLSTLR</sequence>
<dbReference type="EMBL" id="LOBR01000010">
    <property type="protein sequence ID" value="KYN90017.1"/>
    <property type="molecule type" value="Genomic_DNA"/>
</dbReference>
<dbReference type="EMBL" id="LOBP01000113">
    <property type="protein sequence ID" value="KYN88497.1"/>
    <property type="molecule type" value="Genomic_DNA"/>
</dbReference>
<feature type="signal peptide" evidence="1">
    <location>
        <begin position="1"/>
        <end position="19"/>
    </location>
</feature>
<name>A0A151JF64_9VIBR</name>
<reference evidence="2 5" key="1">
    <citation type="submission" date="2015-12" db="EMBL/GenBank/DDBJ databases">
        <authorList>
            <person name="Shamseldin A."/>
            <person name="Moawad H."/>
            <person name="Abd El-Rahim W.M."/>
            <person name="Sadowsky M.J."/>
        </authorList>
    </citation>
    <scope>NUCLEOTIDE SEQUENCE [LARGE SCALE GENOMIC DNA]</scope>
    <source>
        <strain evidence="5">2538-88</strain>
        <strain evidence="2">2756-81</strain>
    </source>
</reference>
<evidence type="ECO:0000256" key="1">
    <source>
        <dbReference type="SAM" id="SignalP"/>
    </source>
</evidence>
<dbReference type="AlphaFoldDB" id="A0A151JF64"/>
<dbReference type="Proteomes" id="UP000075346">
    <property type="component" value="Unassembled WGS sequence"/>
</dbReference>
<accession>A0A151JF64</accession>
<dbReference type="GeneID" id="95677059"/>
<feature type="chain" id="PRO_5014248410" evidence="1">
    <location>
        <begin position="20"/>
        <end position="107"/>
    </location>
</feature>
<keyword evidence="1" id="KW-0732">Signal</keyword>
<reference evidence="6 7" key="2">
    <citation type="submission" date="2015-12" db="EMBL/GenBank/DDBJ databases">
        <authorList>
            <person name="Tarr C.L."/>
            <person name="Gladney L.M."/>
        </authorList>
    </citation>
    <scope>NUCLEOTIDE SEQUENCE [LARGE SCALE GENOMIC DNA]</scope>
    <source>
        <strain evidence="3 7">1048-83</strain>
        <strain evidence="4">2538-88</strain>
        <strain evidence="6">2756-81</strain>
    </source>
</reference>
<gene>
    <name evidence="3" type="ORF">ATY35_11935</name>
    <name evidence="4" type="ORF">ATY37_11005</name>
    <name evidence="2" type="ORF">AUQ44_00215</name>
</gene>
<dbReference type="EMBL" id="LOMK01000001">
    <property type="protein sequence ID" value="KYN24410.1"/>
    <property type="molecule type" value="Genomic_DNA"/>
</dbReference>
<protein>
    <submittedName>
        <fullName evidence="2">Uncharacterized protein</fullName>
    </submittedName>
</protein>
<evidence type="ECO:0000313" key="6">
    <source>
        <dbReference type="Proteomes" id="UP000075349"/>
    </source>
</evidence>
<dbReference type="Proteomes" id="UP000075609">
    <property type="component" value="Unassembled WGS sequence"/>
</dbReference>
<evidence type="ECO:0000313" key="3">
    <source>
        <dbReference type="EMBL" id="KYN88497.1"/>
    </source>
</evidence>
<proteinExistence type="predicted"/>